<feature type="compositionally biased region" description="Polar residues" evidence="1">
    <location>
        <begin position="1057"/>
        <end position="1080"/>
    </location>
</feature>
<feature type="region of interest" description="Disordered" evidence="1">
    <location>
        <begin position="181"/>
        <end position="212"/>
    </location>
</feature>
<evidence type="ECO:0000256" key="1">
    <source>
        <dbReference type="SAM" id="MobiDB-lite"/>
    </source>
</evidence>
<feature type="region of interest" description="Disordered" evidence="1">
    <location>
        <begin position="1022"/>
        <end position="1080"/>
    </location>
</feature>
<feature type="compositionally biased region" description="Polar residues" evidence="1">
    <location>
        <begin position="228"/>
        <end position="240"/>
    </location>
</feature>
<dbReference type="GO" id="GO:0061665">
    <property type="term" value="F:SUMO ligase activity"/>
    <property type="evidence" value="ECO:0007669"/>
    <property type="project" value="TreeGrafter"/>
</dbReference>
<evidence type="ECO:0008006" key="5">
    <source>
        <dbReference type="Google" id="ProtNLM"/>
    </source>
</evidence>
<keyword evidence="4" id="KW-1185">Reference proteome</keyword>
<dbReference type="OrthoDB" id="10263264at2759"/>
<feature type="signal peptide" evidence="2">
    <location>
        <begin position="1"/>
        <end position="15"/>
    </location>
</feature>
<evidence type="ECO:0000313" key="4">
    <source>
        <dbReference type="Proteomes" id="UP001141552"/>
    </source>
</evidence>
<organism evidence="3 4">
    <name type="scientific">Turnera subulata</name>
    <dbReference type="NCBI Taxonomy" id="218843"/>
    <lineage>
        <taxon>Eukaryota</taxon>
        <taxon>Viridiplantae</taxon>
        <taxon>Streptophyta</taxon>
        <taxon>Embryophyta</taxon>
        <taxon>Tracheophyta</taxon>
        <taxon>Spermatophyta</taxon>
        <taxon>Magnoliopsida</taxon>
        <taxon>eudicotyledons</taxon>
        <taxon>Gunneridae</taxon>
        <taxon>Pentapetalae</taxon>
        <taxon>rosids</taxon>
        <taxon>fabids</taxon>
        <taxon>Malpighiales</taxon>
        <taxon>Passifloraceae</taxon>
        <taxon>Turnera</taxon>
    </lineage>
</organism>
<dbReference type="GO" id="GO:0000785">
    <property type="term" value="C:chromatin"/>
    <property type="evidence" value="ECO:0007669"/>
    <property type="project" value="TreeGrafter"/>
</dbReference>
<dbReference type="PANTHER" id="PTHR10782">
    <property type="entry name" value="ZINC FINGER MIZ DOMAIN-CONTAINING PROTEIN"/>
    <property type="match status" value="1"/>
</dbReference>
<name>A0A9Q0FYN8_9ROSI</name>
<feature type="chain" id="PRO_5040110134" description="SP-RING-type domain-containing protein" evidence="2">
    <location>
        <begin position="16"/>
        <end position="1080"/>
    </location>
</feature>
<feature type="region of interest" description="Disordered" evidence="1">
    <location>
        <begin position="978"/>
        <end position="1002"/>
    </location>
</feature>
<dbReference type="GO" id="GO:0016925">
    <property type="term" value="P:protein sumoylation"/>
    <property type="evidence" value="ECO:0007669"/>
    <property type="project" value="TreeGrafter"/>
</dbReference>
<dbReference type="InterPro" id="IPR013083">
    <property type="entry name" value="Znf_RING/FYVE/PHD"/>
</dbReference>
<comment type="caution">
    <text evidence="3">The sequence shown here is derived from an EMBL/GenBank/DDBJ whole genome shotgun (WGS) entry which is preliminary data.</text>
</comment>
<reference evidence="3" key="2">
    <citation type="journal article" date="2023" name="Plants (Basel)">
        <title>Annotation of the Turnera subulata (Passifloraceae) Draft Genome Reveals the S-Locus Evolved after the Divergence of Turneroideae from Passifloroideae in a Stepwise Manner.</title>
        <authorList>
            <person name="Henning P.M."/>
            <person name="Roalson E.H."/>
            <person name="Mir W."/>
            <person name="McCubbin A.G."/>
            <person name="Shore J.S."/>
        </authorList>
    </citation>
    <scope>NUCLEOTIDE SEQUENCE</scope>
    <source>
        <strain evidence="3">F60SS</strain>
    </source>
</reference>
<dbReference type="Gene3D" id="3.30.40.10">
    <property type="entry name" value="Zinc/RING finger domain, C3HC4 (zinc finger)"/>
    <property type="match status" value="1"/>
</dbReference>
<feature type="region of interest" description="Disordered" evidence="1">
    <location>
        <begin position="228"/>
        <end position="249"/>
    </location>
</feature>
<accession>A0A9Q0FYN8</accession>
<gene>
    <name evidence="3" type="ORF">Tsubulata_008320</name>
</gene>
<evidence type="ECO:0000313" key="3">
    <source>
        <dbReference type="EMBL" id="KAJ4839154.1"/>
    </source>
</evidence>
<feature type="region of interest" description="Disordered" evidence="1">
    <location>
        <begin position="131"/>
        <end position="159"/>
    </location>
</feature>
<protein>
    <recommendedName>
        <fullName evidence="5">SP-RING-type domain-containing protein</fullName>
    </recommendedName>
</protein>
<dbReference type="AlphaFoldDB" id="A0A9Q0FYN8"/>
<feature type="region of interest" description="Disordered" evidence="1">
    <location>
        <begin position="738"/>
        <end position="760"/>
    </location>
</feature>
<keyword evidence="2" id="KW-0732">Signal</keyword>
<sequence length="1080" mass="116456">MNISSLLSCLLQVLMDVGDDVSDVIISADGSWKAIMETGENEGQKPNYWNEKPSQRGSATASTGVPRVMVRCFSRVVSDARMVSGTSEIGNANTMPSSGVTVASPLNLDYGICGSANPISGLQNQSYNNSQLQQLQSSSATGNKEFGGSLSMHSLESRTPAARTRDIKIVSLFRILVNKQRPTPGSRQLPTQMNRQLPSRPVQIQTPTPESSRQMYGNLITSHQVAKEQSGSIANTATNERNWRPSGRMRGSLAGISDVDALGVCIIPPTPTRVSQRQMVERVPPPQPQPPAATLGVAQNRITPSYANTFRVTAVCDRLLLHLQPGAENNPTEFFNLCLSLARGIDFAVANNEILPQANEIPALLRHVCQRKNDLLLQAAIMVLMISVKHACKMGMFKENETQDLYALANEMGNNFCGEEDITEVTSLSIIPTVMSRFYPQMKMGQILASVEVKDTGPQMPTDVTLMLKYGTNLLQAVGQFNGHCIIAVAFMSVTPVTDDPVLDDYVQSSGGADTDSELIEGPSRISLNCPISFTRIKIPVKGHSCKHHQVLKDVGYDVSDVIISADGSWKAVLEENEGQQCNYPNEKPDQQEAAASAGVPMMMDLTGDDGMDTVDSSEIEDRKPLQSTLHLPPTNNLNMMNNVNAIDPSLVTRVTDGFWSNVLCHGSVVSSTGIDAQMVSGISGPANANVMASSGVAIHPALNLNGIHGNANPTSGMQNPFYGNLQLQQLQFSNATRSNEFGRSVPSHSPVSRPPAGQTMLARPQVPVLQERSRSHLNPGTTHGLPVTSPAPPLSGMGTFSHNMDWQQQYPRSRNIVSSTMQHQSTSQNQSCQDSFFTQNPFFQSQAVNLQIRNQQAGAYRATSGIPGESLNLHQHQNIQMPPPARRSPSVIRSSSPLPQALIQQGSSQVGVASMGRATGNQYARLLPSAQHPTQMSRQLPSTPVQIQTPRPGSSHPINHNGTRTAVMEQRGNPGSIANSVTDGQVDLPSEQNWRPSGRMRGSLTGQAYASALGEFMIRPTQSAAQSPRATSNLTVPPSTAPSGWQEFLANRRNAHVSQAQSTPTTDPASTSGITDARP</sequence>
<dbReference type="EMBL" id="JAKUCV010003389">
    <property type="protein sequence ID" value="KAJ4839154.1"/>
    <property type="molecule type" value="Genomic_DNA"/>
</dbReference>
<feature type="region of interest" description="Disordered" evidence="1">
    <location>
        <begin position="39"/>
        <end position="61"/>
    </location>
</feature>
<feature type="compositionally biased region" description="Polar residues" evidence="1">
    <location>
        <begin position="1022"/>
        <end position="1044"/>
    </location>
</feature>
<feature type="compositionally biased region" description="Low complexity" evidence="1">
    <location>
        <begin position="744"/>
        <end position="756"/>
    </location>
</feature>
<feature type="region of interest" description="Disordered" evidence="1">
    <location>
        <begin position="774"/>
        <end position="803"/>
    </location>
</feature>
<proteinExistence type="predicted"/>
<reference evidence="3" key="1">
    <citation type="submission" date="2022-02" db="EMBL/GenBank/DDBJ databases">
        <authorList>
            <person name="Henning P.M."/>
            <person name="McCubbin A.G."/>
            <person name="Shore J.S."/>
        </authorList>
    </citation>
    <scope>NUCLEOTIDE SEQUENCE</scope>
    <source>
        <strain evidence="3">F60SS</strain>
        <tissue evidence="3">Leaves</tissue>
    </source>
</reference>
<dbReference type="PANTHER" id="PTHR10782:SF4">
    <property type="entry name" value="TONALLI, ISOFORM E"/>
    <property type="match status" value="1"/>
</dbReference>
<dbReference type="Proteomes" id="UP001141552">
    <property type="component" value="Unassembled WGS sequence"/>
</dbReference>
<evidence type="ECO:0000256" key="2">
    <source>
        <dbReference type="SAM" id="SignalP"/>
    </source>
</evidence>